<sequence length="133" mass="14440">MSRIAPTAELRAGMTLAAPVHDRSGRLLIPAGMTLQDKHLRVLRAWGVSEVRIQDGDPPATEPVPDAAEGTQPTAGEEDPDAAEARLGATADEALAERFQHCDIERFPMDGIYRIARRAMIDELRQSRGAGSR</sequence>
<keyword evidence="3" id="KW-1185">Reference proteome</keyword>
<evidence type="ECO:0000313" key="3">
    <source>
        <dbReference type="Proteomes" id="UP000189177"/>
    </source>
</evidence>
<dbReference type="EMBL" id="MUZR01000008">
    <property type="protein sequence ID" value="OOC10922.1"/>
    <property type="molecule type" value="Genomic_DNA"/>
</dbReference>
<name>A0A1V3A0P8_9GAMM</name>
<evidence type="ECO:0000256" key="1">
    <source>
        <dbReference type="SAM" id="MobiDB-lite"/>
    </source>
</evidence>
<feature type="region of interest" description="Disordered" evidence="1">
    <location>
        <begin position="51"/>
        <end position="89"/>
    </location>
</feature>
<dbReference type="Proteomes" id="UP000189177">
    <property type="component" value="Unassembled WGS sequence"/>
</dbReference>
<dbReference type="STRING" id="252474.B1A74_03615"/>
<proteinExistence type="predicted"/>
<comment type="caution">
    <text evidence="2">The sequence shown here is derived from an EMBL/GenBank/DDBJ whole genome shotgun (WGS) entry which is preliminary data.</text>
</comment>
<reference evidence="2 3" key="1">
    <citation type="submission" date="2017-02" db="EMBL/GenBank/DDBJ databases">
        <title>Genomic diversity within the haloalkaliphilic genus Thioalkalivibrio.</title>
        <authorList>
            <person name="Ahn A.-C."/>
            <person name="Meier-Kolthoff J."/>
            <person name="Overmars L."/>
            <person name="Richter M."/>
            <person name="Woyke T."/>
            <person name="Sorokin D.Y."/>
            <person name="Muyzer G."/>
        </authorList>
    </citation>
    <scope>NUCLEOTIDE SEQUENCE [LARGE SCALE GENOMIC DNA]</scope>
    <source>
        <strain evidence="2 3">HL17</strain>
    </source>
</reference>
<dbReference type="AlphaFoldDB" id="A0A1V3A0P8"/>
<accession>A0A1V3A0P8</accession>
<evidence type="ECO:0000313" key="2">
    <source>
        <dbReference type="EMBL" id="OOC10922.1"/>
    </source>
</evidence>
<gene>
    <name evidence="2" type="ORF">B1A74_03615</name>
</gene>
<organism evidence="2 3">
    <name type="scientific">Thioalkalivibrio halophilus</name>
    <dbReference type="NCBI Taxonomy" id="252474"/>
    <lineage>
        <taxon>Bacteria</taxon>
        <taxon>Pseudomonadati</taxon>
        <taxon>Pseudomonadota</taxon>
        <taxon>Gammaproteobacteria</taxon>
        <taxon>Chromatiales</taxon>
        <taxon>Ectothiorhodospiraceae</taxon>
        <taxon>Thioalkalivibrio</taxon>
    </lineage>
</organism>
<protein>
    <submittedName>
        <fullName evidence="2">ABC transporter permease</fullName>
    </submittedName>
</protein>